<dbReference type="EMBL" id="ML769903">
    <property type="protein sequence ID" value="KAE9386194.1"/>
    <property type="molecule type" value="Genomic_DNA"/>
</dbReference>
<accession>A0A6A4GLV0</accession>
<evidence type="ECO:0000313" key="2">
    <source>
        <dbReference type="Proteomes" id="UP000799118"/>
    </source>
</evidence>
<keyword evidence="2" id="KW-1185">Reference proteome</keyword>
<proteinExistence type="predicted"/>
<gene>
    <name evidence="1" type="ORF">BT96DRAFT_949289</name>
</gene>
<evidence type="ECO:0000313" key="1">
    <source>
        <dbReference type="EMBL" id="KAE9386194.1"/>
    </source>
</evidence>
<protein>
    <submittedName>
        <fullName evidence="1">Uncharacterized protein</fullName>
    </submittedName>
</protein>
<dbReference type="AlphaFoldDB" id="A0A6A4GLV0"/>
<dbReference type="Proteomes" id="UP000799118">
    <property type="component" value="Unassembled WGS sequence"/>
</dbReference>
<name>A0A6A4GLV0_9AGAR</name>
<reference evidence="1" key="1">
    <citation type="journal article" date="2019" name="Environ. Microbiol.">
        <title>Fungal ecological strategies reflected in gene transcription - a case study of two litter decomposers.</title>
        <authorList>
            <person name="Barbi F."/>
            <person name="Kohler A."/>
            <person name="Barry K."/>
            <person name="Baskaran P."/>
            <person name="Daum C."/>
            <person name="Fauchery L."/>
            <person name="Ihrmark K."/>
            <person name="Kuo A."/>
            <person name="LaButti K."/>
            <person name="Lipzen A."/>
            <person name="Morin E."/>
            <person name="Grigoriev I.V."/>
            <person name="Henrissat B."/>
            <person name="Lindahl B."/>
            <person name="Martin F."/>
        </authorList>
    </citation>
    <scope>NUCLEOTIDE SEQUENCE</scope>
    <source>
        <strain evidence="1">JB14</strain>
    </source>
</reference>
<organism evidence="1 2">
    <name type="scientific">Gymnopus androsaceus JB14</name>
    <dbReference type="NCBI Taxonomy" id="1447944"/>
    <lineage>
        <taxon>Eukaryota</taxon>
        <taxon>Fungi</taxon>
        <taxon>Dikarya</taxon>
        <taxon>Basidiomycota</taxon>
        <taxon>Agaricomycotina</taxon>
        <taxon>Agaricomycetes</taxon>
        <taxon>Agaricomycetidae</taxon>
        <taxon>Agaricales</taxon>
        <taxon>Marasmiineae</taxon>
        <taxon>Omphalotaceae</taxon>
        <taxon>Gymnopus</taxon>
    </lineage>
</organism>
<sequence>MDSIKVYGVCIDVEKLSQTSSQANSPLLHRKAFFKVYTLQKTLIYPSWNLTILLALAILQKIPLSDLYEHDHDPHQRLALNVQIFYNTIWKRGSGLENLDGEAPPMVSSREYLLDHIELGVPSFTLDSSTSSGPAMPRGCGEWITEFPPNRILNYYSDCAAWYMC</sequence>